<dbReference type="Proteomes" id="UP000288178">
    <property type="component" value="Unassembled WGS sequence"/>
</dbReference>
<reference evidence="9 10" key="1">
    <citation type="submission" date="2019-01" db="EMBL/GenBank/DDBJ databases">
        <authorList>
            <person name="Chen W.-M."/>
        </authorList>
    </citation>
    <scope>NUCLEOTIDE SEQUENCE [LARGE SCALE GENOMIC DNA]</scope>
    <source>
        <strain evidence="9 10">ICH-3</strain>
    </source>
</reference>
<dbReference type="EMBL" id="SACT01000007">
    <property type="protein sequence ID" value="RVT49743.1"/>
    <property type="molecule type" value="Genomic_DNA"/>
</dbReference>
<evidence type="ECO:0000256" key="2">
    <source>
        <dbReference type="ARBA" id="ARBA00022448"/>
    </source>
</evidence>
<dbReference type="CDD" id="cd06261">
    <property type="entry name" value="TM_PBP2"/>
    <property type="match status" value="1"/>
</dbReference>
<gene>
    <name evidence="9" type="ORF">ENE75_19075</name>
</gene>
<feature type="transmembrane region" description="Helical" evidence="7">
    <location>
        <begin position="319"/>
        <end position="348"/>
    </location>
</feature>
<feature type="transmembrane region" description="Helical" evidence="7">
    <location>
        <begin position="224"/>
        <end position="246"/>
    </location>
</feature>
<name>A0A437JS31_9BURK</name>
<comment type="subcellular location">
    <subcellularLocation>
        <location evidence="1">Cell membrane</location>
        <topology evidence="1">Multi-pass membrane protein</topology>
    </subcellularLocation>
</comment>
<dbReference type="InterPro" id="IPR000515">
    <property type="entry name" value="MetI-like"/>
</dbReference>
<feature type="transmembrane region" description="Helical" evidence="7">
    <location>
        <begin position="113"/>
        <end position="134"/>
    </location>
</feature>
<evidence type="ECO:0000313" key="9">
    <source>
        <dbReference type="EMBL" id="RVT49743.1"/>
    </source>
</evidence>
<feature type="transmembrane region" description="Helical" evidence="7">
    <location>
        <begin position="493"/>
        <end position="515"/>
    </location>
</feature>
<evidence type="ECO:0000256" key="7">
    <source>
        <dbReference type="SAM" id="Phobius"/>
    </source>
</evidence>
<proteinExistence type="predicted"/>
<dbReference type="OrthoDB" id="7852521at2"/>
<keyword evidence="6 7" id="KW-0472">Membrane</keyword>
<comment type="caution">
    <text evidence="9">The sequence shown here is derived from an EMBL/GenBank/DDBJ whole genome shotgun (WGS) entry which is preliminary data.</text>
</comment>
<keyword evidence="4 7" id="KW-0812">Transmembrane</keyword>
<dbReference type="PANTHER" id="PTHR30183:SF6">
    <property type="entry name" value="INNER MEMBRANE ABC TRANSPORTER PERMEASE PROTEIN YNJC"/>
    <property type="match status" value="1"/>
</dbReference>
<evidence type="ECO:0000256" key="6">
    <source>
        <dbReference type="ARBA" id="ARBA00023136"/>
    </source>
</evidence>
<evidence type="ECO:0000256" key="4">
    <source>
        <dbReference type="ARBA" id="ARBA00022692"/>
    </source>
</evidence>
<evidence type="ECO:0000256" key="3">
    <source>
        <dbReference type="ARBA" id="ARBA00022475"/>
    </source>
</evidence>
<keyword evidence="2" id="KW-0813">Transport</keyword>
<accession>A0A437JS31</accession>
<dbReference type="Gene3D" id="1.10.3720.10">
    <property type="entry name" value="MetI-like"/>
    <property type="match status" value="2"/>
</dbReference>
<dbReference type="InterPro" id="IPR035906">
    <property type="entry name" value="MetI-like_sf"/>
</dbReference>
<organism evidence="9 10">
    <name type="scientific">Rubrivivax albus</name>
    <dbReference type="NCBI Taxonomy" id="2499835"/>
    <lineage>
        <taxon>Bacteria</taxon>
        <taxon>Pseudomonadati</taxon>
        <taxon>Pseudomonadota</taxon>
        <taxon>Betaproteobacteria</taxon>
        <taxon>Burkholderiales</taxon>
        <taxon>Sphaerotilaceae</taxon>
        <taxon>Rubrivivax</taxon>
    </lineage>
</organism>
<evidence type="ECO:0000256" key="5">
    <source>
        <dbReference type="ARBA" id="ARBA00022989"/>
    </source>
</evidence>
<protein>
    <submittedName>
        <fullName evidence="9">ABC transporter permease subunit</fullName>
    </submittedName>
</protein>
<feature type="transmembrane region" description="Helical" evidence="7">
    <location>
        <begin position="274"/>
        <end position="298"/>
    </location>
</feature>
<feature type="transmembrane region" description="Helical" evidence="7">
    <location>
        <begin position="409"/>
        <end position="429"/>
    </location>
</feature>
<dbReference type="GO" id="GO:0005886">
    <property type="term" value="C:plasma membrane"/>
    <property type="evidence" value="ECO:0007669"/>
    <property type="project" value="UniProtKB-SubCell"/>
</dbReference>
<feature type="transmembrane region" description="Helical" evidence="7">
    <location>
        <begin position="75"/>
        <end position="101"/>
    </location>
</feature>
<keyword evidence="5 7" id="KW-1133">Transmembrane helix</keyword>
<evidence type="ECO:0000256" key="1">
    <source>
        <dbReference type="ARBA" id="ARBA00004651"/>
    </source>
</evidence>
<feature type="transmembrane region" description="Helical" evidence="7">
    <location>
        <begin position="32"/>
        <end position="55"/>
    </location>
</feature>
<keyword evidence="10" id="KW-1185">Reference proteome</keyword>
<dbReference type="AlphaFoldDB" id="A0A437JS31"/>
<dbReference type="GO" id="GO:0055085">
    <property type="term" value="P:transmembrane transport"/>
    <property type="evidence" value="ECO:0007669"/>
    <property type="project" value="InterPro"/>
</dbReference>
<feature type="domain" description="ABC transmembrane type-1" evidence="8">
    <location>
        <begin position="378"/>
        <end position="561"/>
    </location>
</feature>
<dbReference type="RefSeq" id="WP_128199915.1">
    <property type="nucleotide sequence ID" value="NZ_SACT01000007.1"/>
</dbReference>
<dbReference type="SUPFAM" id="SSF161098">
    <property type="entry name" value="MetI-like"/>
    <property type="match status" value="2"/>
</dbReference>
<sequence length="570" mass="59652">MVAALRRLIGPAPASTHGAPRARRRAASPGAWLARTAVVGLFVLPLAAALVLALREAASAAAWQALWTDPQWAPALASSLGSAGVSTLLALALTMVLVTALHGSPAWARLSTSLAPLLAVPHAAFAIGLAWLIAPTGALARALAPLVGWAAPPAWATVNDPHAFGLTLVLALKETPFLLWSVAALLARPELAARLAAEQRIARTLGHGPRAWWWRAGWPQLLPLLAWPLLAVLAYGLTVVDLALIVGPTTPPTAAVLAWQDLQHADPLRNARGAAGAVALALLLAALLALVAMGWPALRRAWTSAAVGGRRAPVVRRTAWRVVTGGLWWTLPGLYAAVGVVLLLLGVAGPWPFPDAWPSAFTPMGWQAVAASLGTVGFTAALALGSTTIALVLVAAWLESTPARWDARVTPVVLAPLVLPPLMLMTGLYQGALHLRLDARAAGVLWAHVLVVLPYVFIVLRPAWRDLDPRLAQTAATLGRSRWAFRWQVQRPLLAAPIAGAAAVGFAVSTGQFLATQMLGAGRLPTVTTEAVTLASGGDRRTAAAFALLQALLPLLAFGAARLVHRRAVR</sequence>
<keyword evidence="3" id="KW-1003">Cell membrane</keyword>
<feature type="transmembrane region" description="Helical" evidence="7">
    <location>
        <begin position="368"/>
        <end position="397"/>
    </location>
</feature>
<dbReference type="PANTHER" id="PTHR30183">
    <property type="entry name" value="MOLYBDENUM TRANSPORT SYSTEM PERMEASE PROTEIN MODB"/>
    <property type="match status" value="1"/>
</dbReference>
<evidence type="ECO:0000313" key="10">
    <source>
        <dbReference type="Proteomes" id="UP000288178"/>
    </source>
</evidence>
<evidence type="ECO:0000259" key="8">
    <source>
        <dbReference type="PROSITE" id="PS50928"/>
    </source>
</evidence>
<dbReference type="PROSITE" id="PS50928">
    <property type="entry name" value="ABC_TM1"/>
    <property type="match status" value="1"/>
</dbReference>
<feature type="transmembrane region" description="Helical" evidence="7">
    <location>
        <begin position="543"/>
        <end position="564"/>
    </location>
</feature>
<feature type="transmembrane region" description="Helical" evidence="7">
    <location>
        <begin position="441"/>
        <end position="460"/>
    </location>
</feature>